<name>A0A376P2C2_ECOLX</name>
<dbReference type="EMBL" id="UGBT01000002">
    <property type="protein sequence ID" value="STH72653.1"/>
    <property type="molecule type" value="Genomic_DNA"/>
</dbReference>
<evidence type="ECO:0000313" key="2">
    <source>
        <dbReference type="Proteomes" id="UP000254428"/>
    </source>
</evidence>
<dbReference type="Proteomes" id="UP000254428">
    <property type="component" value="Unassembled WGS sequence"/>
</dbReference>
<evidence type="ECO:0000313" key="1">
    <source>
        <dbReference type="EMBL" id="STH72653.1"/>
    </source>
</evidence>
<gene>
    <name evidence="1" type="primary">racC</name>
    <name evidence="1" type="ORF">NCTC11341_04338</name>
</gene>
<reference evidence="1 2" key="1">
    <citation type="submission" date="2018-06" db="EMBL/GenBank/DDBJ databases">
        <authorList>
            <consortium name="Pathogen Informatics"/>
            <person name="Doyle S."/>
        </authorList>
    </citation>
    <scope>NUCLEOTIDE SEQUENCE [LARGE SCALE GENOMIC DNA]</scope>
    <source>
        <strain evidence="1 2">NCTC11341</strain>
    </source>
</reference>
<protein>
    <submittedName>
        <fullName evidence="1">Putative bacteriophage protein</fullName>
    </submittedName>
</protein>
<dbReference type="AlphaFoldDB" id="A0A376P2C2"/>
<proteinExistence type="predicted"/>
<sequence length="88" mass="9725">MNTNYEATVATTDNIVHEVYLEGKHIGYVIKTENKETPFTVVDIDGLSGNFKTLVEGATKMCLVYIGNNLPAEKSRISGNSDCNEIKR</sequence>
<accession>A0A376P2C2</accession>
<organism evidence="1 2">
    <name type="scientific">Escherichia coli</name>
    <dbReference type="NCBI Taxonomy" id="562"/>
    <lineage>
        <taxon>Bacteria</taxon>
        <taxon>Pseudomonadati</taxon>
        <taxon>Pseudomonadota</taxon>
        <taxon>Gammaproteobacteria</taxon>
        <taxon>Enterobacterales</taxon>
        <taxon>Enterobacteriaceae</taxon>
        <taxon>Escherichia</taxon>
    </lineage>
</organism>